<comment type="subcellular location">
    <subcellularLocation>
        <location evidence="1">Membrane</location>
        <topology evidence="1">Multi-pass membrane protein</topology>
    </subcellularLocation>
</comment>
<dbReference type="PANTHER" id="PTHR45902">
    <property type="entry name" value="LATROPHILIN RECEPTOR-LIKE PROTEIN A"/>
    <property type="match status" value="1"/>
</dbReference>
<evidence type="ECO:0000259" key="9">
    <source>
        <dbReference type="PROSITE" id="PS50261"/>
    </source>
</evidence>
<accession>A0A8B7Z962</accession>
<evidence type="ECO:0000256" key="7">
    <source>
        <dbReference type="SAM" id="Phobius"/>
    </source>
</evidence>
<evidence type="ECO:0000313" key="12">
    <source>
        <dbReference type="RefSeq" id="XP_022101492.1"/>
    </source>
</evidence>
<feature type="transmembrane region" description="Helical" evidence="7">
    <location>
        <begin position="884"/>
        <end position="906"/>
    </location>
</feature>
<dbReference type="CDD" id="cd15039">
    <property type="entry name" value="7tmB3_Methuselah-like"/>
    <property type="match status" value="1"/>
</dbReference>
<feature type="region of interest" description="Disordered" evidence="6">
    <location>
        <begin position="345"/>
        <end position="395"/>
    </location>
</feature>
<feature type="transmembrane region" description="Helical" evidence="7">
    <location>
        <begin position="932"/>
        <end position="954"/>
    </location>
</feature>
<dbReference type="Pfam" id="PF00002">
    <property type="entry name" value="7tm_2"/>
    <property type="match status" value="1"/>
</dbReference>
<evidence type="ECO:0000256" key="6">
    <source>
        <dbReference type="SAM" id="MobiDB-lite"/>
    </source>
</evidence>
<feature type="domain" description="SMB" evidence="10">
    <location>
        <begin position="81"/>
        <end position="125"/>
    </location>
</feature>
<dbReference type="GO" id="GO:0004930">
    <property type="term" value="F:G protein-coupled receptor activity"/>
    <property type="evidence" value="ECO:0007669"/>
    <property type="project" value="InterPro"/>
</dbReference>
<dbReference type="InterPro" id="IPR036024">
    <property type="entry name" value="Somatomedin_B-like_dom_sf"/>
</dbReference>
<feature type="transmembrane region" description="Helical" evidence="7">
    <location>
        <begin position="730"/>
        <end position="753"/>
    </location>
</feature>
<feature type="signal peptide" evidence="8">
    <location>
        <begin position="1"/>
        <end position="28"/>
    </location>
</feature>
<proteinExistence type="predicted"/>
<dbReference type="InterPro" id="IPR017981">
    <property type="entry name" value="GPCR_2-like_7TM"/>
</dbReference>
<feature type="transmembrane region" description="Helical" evidence="7">
    <location>
        <begin position="760"/>
        <end position="780"/>
    </location>
</feature>
<dbReference type="OMA" id="ICNKRVW"/>
<feature type="transmembrane region" description="Helical" evidence="7">
    <location>
        <begin position="960"/>
        <end position="981"/>
    </location>
</feature>
<dbReference type="PROSITE" id="PS50261">
    <property type="entry name" value="G_PROTEIN_RECEP_F2_4"/>
    <property type="match status" value="1"/>
</dbReference>
<feature type="compositionally biased region" description="Basic and acidic residues" evidence="6">
    <location>
        <begin position="356"/>
        <end position="365"/>
    </location>
</feature>
<dbReference type="KEGG" id="aplc:110985070"/>
<evidence type="ECO:0000256" key="3">
    <source>
        <dbReference type="ARBA" id="ARBA00022989"/>
    </source>
</evidence>
<keyword evidence="2 7" id="KW-0812">Transmembrane</keyword>
<dbReference type="PROSITE" id="PS00524">
    <property type="entry name" value="SMB_1"/>
    <property type="match status" value="1"/>
</dbReference>
<keyword evidence="11" id="KW-1185">Reference proteome</keyword>
<dbReference type="RefSeq" id="XP_022101492.1">
    <property type="nucleotide sequence ID" value="XM_022245800.1"/>
</dbReference>
<keyword evidence="5" id="KW-1015">Disulfide bond</keyword>
<dbReference type="InterPro" id="IPR001212">
    <property type="entry name" value="Somatomedin_B_dom"/>
</dbReference>
<dbReference type="GeneID" id="110985070"/>
<dbReference type="Proteomes" id="UP000694845">
    <property type="component" value="Unplaced"/>
</dbReference>
<feature type="compositionally biased region" description="Gly residues" evidence="6">
    <location>
        <begin position="366"/>
        <end position="376"/>
    </location>
</feature>
<evidence type="ECO:0000256" key="8">
    <source>
        <dbReference type="SAM" id="SignalP"/>
    </source>
</evidence>
<feature type="compositionally biased region" description="Polar residues" evidence="6">
    <location>
        <begin position="1019"/>
        <end position="1032"/>
    </location>
</feature>
<dbReference type="SUPFAM" id="SSF81321">
    <property type="entry name" value="Family A G protein-coupled receptor-like"/>
    <property type="match status" value="1"/>
</dbReference>
<evidence type="ECO:0000259" key="10">
    <source>
        <dbReference type="PROSITE" id="PS50958"/>
    </source>
</evidence>
<dbReference type="Pfam" id="PF01033">
    <property type="entry name" value="Somatomedin_B"/>
    <property type="match status" value="1"/>
</dbReference>
<dbReference type="InterPro" id="IPR053231">
    <property type="entry name" value="GPCR_LN-TM7"/>
</dbReference>
<feature type="region of interest" description="Disordered" evidence="6">
    <location>
        <begin position="1000"/>
        <end position="1032"/>
    </location>
</feature>
<feature type="compositionally biased region" description="Low complexity" evidence="6">
    <location>
        <begin position="1005"/>
        <end position="1017"/>
    </location>
</feature>
<feature type="chain" id="PRO_5034511775" evidence="8">
    <location>
        <begin position="29"/>
        <end position="1032"/>
    </location>
</feature>
<evidence type="ECO:0000256" key="1">
    <source>
        <dbReference type="ARBA" id="ARBA00004141"/>
    </source>
</evidence>
<keyword evidence="8" id="KW-0732">Signal</keyword>
<dbReference type="GO" id="GO:0007166">
    <property type="term" value="P:cell surface receptor signaling pathway"/>
    <property type="evidence" value="ECO:0007669"/>
    <property type="project" value="InterPro"/>
</dbReference>
<organism evidence="11 12">
    <name type="scientific">Acanthaster planci</name>
    <name type="common">Crown-of-thorns starfish</name>
    <dbReference type="NCBI Taxonomy" id="133434"/>
    <lineage>
        <taxon>Eukaryota</taxon>
        <taxon>Metazoa</taxon>
        <taxon>Echinodermata</taxon>
        <taxon>Eleutherozoa</taxon>
        <taxon>Asterozoa</taxon>
        <taxon>Asteroidea</taxon>
        <taxon>Valvatacea</taxon>
        <taxon>Valvatida</taxon>
        <taxon>Acanthasteridae</taxon>
        <taxon>Acanthaster</taxon>
    </lineage>
</organism>
<dbReference type="OrthoDB" id="10051649at2759"/>
<sequence>MRLGAFSAILYGFPMAVLLVQCAVLTTAQILSGPSTPRGPSSRRGRPAIRGDLGPPGTRTATPIDVTTITINNTTVGLCKYKHFCRSLGCQSRNDTRPSLCHCDPECVIYDDCCYDYTETCGRESQEADSLWQNETQKEMENLSCVSPNKNAESYYLVSTCPSDTTDIQTAVLCRNPDPHDSLSVIPSYSQNSRRHFKNIYCALCHGEALMDLVAWEIVVECRTLLLNRRATSLLQTSISNVRRVERELGCDIMIQPPNRDEVTVRPRHCYSDVIRHCVAPQLREACEAYTAYTTVAGPGPNSNKVFQNPHCALCNVPNGPDRLDYATDCRQELTLPVFYPNVPVGTFPPRPRPGRPGEPDEGGDKGSPGIPGVGGPTEPDRPIEPPPPEEIPPISVLFDFRSDSRVKIVRNREVLVSEIVQCPPNEVYDPFISSCRRLSCPDGYLLKDNKCAPDFKTLGKACDGDSGGDGDIVMEVSVSLEEHCQDSLLNGGDSLLTGDLQLCLEEFLGLEQRSLQFGSSTPALANVTPVPTFNCTSTAQYSFSVNTTGETLMDFRGISKLSLPDSSLCQTIASRETWFIEFRQTCQSLPIDKCTGIWLNDTTFSIPAENGTTLIYINASESWFTLNQTIIRANFQRREDVFEQFTDIQICAEPKLTCPRVRLNSTLFEADENNPGSIIYTPIGKLFQMDEFIRTENGDIEVCSFYEINGTRNGTKTATFLVFSQAQTVLSLIANIISMTAALVTFTTYCVFKELRKRISLAIMSLVACLFLAQLLLLVSGSATSNPSACTTVAVLGHFLWLATVLWTGVLAFALNRVFVSISKIRRLDVDLRVYFSQGIFVFGGAFLVVLPCLVIHLCDCTDIPLSYGNENVCWIGNNNVNLVAFGVPIGLTVLVNSVLFILTIHGMRNSKKMTNVVTEKTELQKLKQELVVYIRISSLMGFTWIFGFVAAFTDVVALWYIFIILNSCQGLLIFLSFICNKRVWRLWTNLLCGGRQRPTGAGPTSTTPSSQQMTMKPKSTGTLMSSASQV</sequence>
<feature type="domain" description="G-protein coupled receptors family 2 profile 2" evidence="9">
    <location>
        <begin position="728"/>
        <end position="983"/>
    </location>
</feature>
<dbReference type="Gene3D" id="1.20.1070.10">
    <property type="entry name" value="Rhodopsin 7-helix transmembrane proteins"/>
    <property type="match status" value="1"/>
</dbReference>
<dbReference type="InterPro" id="IPR000832">
    <property type="entry name" value="GPCR_2_secretin-like"/>
</dbReference>
<evidence type="ECO:0000256" key="4">
    <source>
        <dbReference type="ARBA" id="ARBA00023136"/>
    </source>
</evidence>
<dbReference type="Gene3D" id="4.10.410.20">
    <property type="match status" value="1"/>
</dbReference>
<evidence type="ECO:0000256" key="5">
    <source>
        <dbReference type="ARBA" id="ARBA00023157"/>
    </source>
</evidence>
<keyword evidence="4 7" id="KW-0472">Membrane</keyword>
<keyword evidence="3 7" id="KW-1133">Transmembrane helix</keyword>
<dbReference type="PANTHER" id="PTHR45902:SF1">
    <property type="entry name" value="LATROPHILIN RECEPTOR-LIKE PROTEIN A"/>
    <property type="match status" value="1"/>
</dbReference>
<dbReference type="SUPFAM" id="SSF90188">
    <property type="entry name" value="Somatomedin B domain"/>
    <property type="match status" value="1"/>
</dbReference>
<dbReference type="GO" id="GO:0016020">
    <property type="term" value="C:membrane"/>
    <property type="evidence" value="ECO:0007669"/>
    <property type="project" value="UniProtKB-SubCell"/>
</dbReference>
<dbReference type="PROSITE" id="PS50958">
    <property type="entry name" value="SMB_2"/>
    <property type="match status" value="1"/>
</dbReference>
<gene>
    <name evidence="12" type="primary">LOC110985070</name>
</gene>
<dbReference type="AlphaFoldDB" id="A0A8B7Z962"/>
<feature type="transmembrane region" description="Helical" evidence="7">
    <location>
        <begin position="833"/>
        <end position="859"/>
    </location>
</feature>
<protein>
    <submittedName>
        <fullName evidence="12">Uncharacterized protein LOC110985070</fullName>
    </submittedName>
</protein>
<feature type="transmembrane region" description="Helical" evidence="7">
    <location>
        <begin position="800"/>
        <end position="821"/>
    </location>
</feature>
<name>A0A8B7Z962_ACAPL</name>
<feature type="region of interest" description="Disordered" evidence="6">
    <location>
        <begin position="33"/>
        <end position="61"/>
    </location>
</feature>
<reference evidence="12" key="1">
    <citation type="submission" date="2025-08" db="UniProtKB">
        <authorList>
            <consortium name="RefSeq"/>
        </authorList>
    </citation>
    <scope>IDENTIFICATION</scope>
</reference>
<evidence type="ECO:0000313" key="11">
    <source>
        <dbReference type="Proteomes" id="UP000694845"/>
    </source>
</evidence>
<evidence type="ECO:0000256" key="2">
    <source>
        <dbReference type="ARBA" id="ARBA00022692"/>
    </source>
</evidence>